<accession>A0A8S1Q2X5</accession>
<feature type="domain" description="VIT" evidence="1">
    <location>
        <begin position="1"/>
        <end position="129"/>
    </location>
</feature>
<name>A0A8S1Q2X5_9CILI</name>
<sequence>MIIPLKIINYHLKIHKGLQIVGLEQIYFTESLNHSQDLEYVFSINENAAVTKMKVELREQVVYRVVKKKKKQRKNLKKLPNQEKLWLIMRKIQDFHKQKDSKLISKQKIKNKVPVGFKEVLKYLNNIPNLRDFTYHYTQDIEIKLDNGSPITYWKSPTHSLYYINAKDNQNCDKLVFKLDDKISLYYNIYLYS</sequence>
<dbReference type="InterPro" id="IPR013694">
    <property type="entry name" value="VIT"/>
</dbReference>
<evidence type="ECO:0000313" key="2">
    <source>
        <dbReference type="EMBL" id="CAD8109932.1"/>
    </source>
</evidence>
<evidence type="ECO:0000313" key="3">
    <source>
        <dbReference type="Proteomes" id="UP000692954"/>
    </source>
</evidence>
<reference evidence="2" key="1">
    <citation type="submission" date="2021-01" db="EMBL/GenBank/DDBJ databases">
        <authorList>
            <consortium name="Genoscope - CEA"/>
            <person name="William W."/>
        </authorList>
    </citation>
    <scope>NUCLEOTIDE SEQUENCE</scope>
</reference>
<proteinExistence type="predicted"/>
<dbReference type="Proteomes" id="UP000692954">
    <property type="component" value="Unassembled WGS sequence"/>
</dbReference>
<dbReference type="Pfam" id="PF08487">
    <property type="entry name" value="VIT"/>
    <property type="match status" value="1"/>
</dbReference>
<dbReference type="PROSITE" id="PS51468">
    <property type="entry name" value="VIT"/>
    <property type="match status" value="1"/>
</dbReference>
<keyword evidence="3" id="KW-1185">Reference proteome</keyword>
<evidence type="ECO:0000259" key="1">
    <source>
        <dbReference type="PROSITE" id="PS51468"/>
    </source>
</evidence>
<organism evidence="2 3">
    <name type="scientific">Paramecium sonneborni</name>
    <dbReference type="NCBI Taxonomy" id="65129"/>
    <lineage>
        <taxon>Eukaryota</taxon>
        <taxon>Sar</taxon>
        <taxon>Alveolata</taxon>
        <taxon>Ciliophora</taxon>
        <taxon>Intramacronucleata</taxon>
        <taxon>Oligohymenophorea</taxon>
        <taxon>Peniculida</taxon>
        <taxon>Parameciidae</taxon>
        <taxon>Paramecium</taxon>
    </lineage>
</organism>
<dbReference type="AlphaFoldDB" id="A0A8S1Q2X5"/>
<gene>
    <name evidence="2" type="ORF">PSON_ATCC_30995.1.T0940202</name>
</gene>
<dbReference type="EMBL" id="CAJJDN010000094">
    <property type="protein sequence ID" value="CAD8109932.1"/>
    <property type="molecule type" value="Genomic_DNA"/>
</dbReference>
<comment type="caution">
    <text evidence="2">The sequence shown here is derived from an EMBL/GenBank/DDBJ whole genome shotgun (WGS) entry which is preliminary data.</text>
</comment>
<protein>
    <recommendedName>
        <fullName evidence="1">VIT domain-containing protein</fullName>
    </recommendedName>
</protein>
<dbReference type="OrthoDB" id="320440at2759"/>